<dbReference type="PRINTS" id="PR00111">
    <property type="entry name" value="ABHYDROLASE"/>
</dbReference>
<dbReference type="PANTHER" id="PTHR43433">
    <property type="entry name" value="HYDROLASE, ALPHA/BETA FOLD FAMILY PROTEIN"/>
    <property type="match status" value="1"/>
</dbReference>
<dbReference type="RefSeq" id="WP_121622233.1">
    <property type="nucleotide sequence ID" value="NZ_JACIIW010000006.1"/>
</dbReference>
<dbReference type="SUPFAM" id="SSF53474">
    <property type="entry name" value="alpha/beta-Hydrolases"/>
    <property type="match status" value="1"/>
</dbReference>
<feature type="domain" description="AB hydrolase-1" evidence="1">
    <location>
        <begin position="32"/>
        <end position="252"/>
    </location>
</feature>
<dbReference type="InterPro" id="IPR000073">
    <property type="entry name" value="AB_hydrolase_1"/>
</dbReference>
<dbReference type="GO" id="GO:0047570">
    <property type="term" value="F:3-oxoadipate enol-lactonase activity"/>
    <property type="evidence" value="ECO:0007669"/>
    <property type="project" value="UniProtKB-EC"/>
</dbReference>
<dbReference type="Pfam" id="PF00561">
    <property type="entry name" value="Abhydrolase_1"/>
    <property type="match status" value="1"/>
</dbReference>
<dbReference type="EMBL" id="RCTF01000003">
    <property type="protein sequence ID" value="RLP80439.1"/>
    <property type="molecule type" value="Genomic_DNA"/>
</dbReference>
<proteinExistence type="predicted"/>
<evidence type="ECO:0000259" key="1">
    <source>
        <dbReference type="Pfam" id="PF00561"/>
    </source>
</evidence>
<organism evidence="2 3">
    <name type="scientific">Xanthobacter tagetidis</name>
    <dbReference type="NCBI Taxonomy" id="60216"/>
    <lineage>
        <taxon>Bacteria</taxon>
        <taxon>Pseudomonadati</taxon>
        <taxon>Pseudomonadota</taxon>
        <taxon>Alphaproteobacteria</taxon>
        <taxon>Hyphomicrobiales</taxon>
        <taxon>Xanthobacteraceae</taxon>
        <taxon>Xanthobacter</taxon>
    </lineage>
</organism>
<dbReference type="AlphaFoldDB" id="A0A3L7AJ59"/>
<dbReference type="Proteomes" id="UP000269692">
    <property type="component" value="Unassembled WGS sequence"/>
</dbReference>
<dbReference type="OrthoDB" id="9793083at2"/>
<dbReference type="InterPro" id="IPR050471">
    <property type="entry name" value="AB_hydrolase"/>
</dbReference>
<evidence type="ECO:0000313" key="3">
    <source>
        <dbReference type="Proteomes" id="UP000269692"/>
    </source>
</evidence>
<sequence>MDVITHLRHVEVEPGVRLAVSAPDDAGSAGAPTVVFSNSLAADMGMWDEVAALVSPHARLVRYDTRGHGRSDAPDGPYSLAVLAADLAAVMDALDIRCAVICGLSLGGFTGMRLAIDAPERVAGLVLANTAASFPPAAMWHDRARAARADGLAPLVAPTLERWFTPQFRSARPERVAQIGATIGAVSGEGYASCCEVLAAEDILAELGGIACPTRVLVGRHDPSTPPARGEEIAAAIPGADLVALDGAHLSAVEAGAAFADAVLGLLRRATPDRTSNKT</sequence>
<dbReference type="InterPro" id="IPR026968">
    <property type="entry name" value="PcaD/CatD"/>
</dbReference>
<dbReference type="PANTHER" id="PTHR43433:SF5">
    <property type="entry name" value="AB HYDROLASE-1 DOMAIN-CONTAINING PROTEIN"/>
    <property type="match status" value="1"/>
</dbReference>
<keyword evidence="2" id="KW-0378">Hydrolase</keyword>
<comment type="caution">
    <text evidence="2">The sequence shown here is derived from an EMBL/GenBank/DDBJ whole genome shotgun (WGS) entry which is preliminary data.</text>
</comment>
<evidence type="ECO:0000313" key="2">
    <source>
        <dbReference type="EMBL" id="RLP80439.1"/>
    </source>
</evidence>
<dbReference type="Gene3D" id="3.40.50.1820">
    <property type="entry name" value="alpha/beta hydrolase"/>
    <property type="match status" value="1"/>
</dbReference>
<name>A0A3L7AJ59_9HYPH</name>
<dbReference type="EC" id="3.1.1.24" evidence="2"/>
<dbReference type="NCBIfam" id="TIGR02427">
    <property type="entry name" value="protocat_pcaD"/>
    <property type="match status" value="1"/>
</dbReference>
<dbReference type="InterPro" id="IPR029058">
    <property type="entry name" value="AB_hydrolase_fold"/>
</dbReference>
<gene>
    <name evidence="2" type="primary">pcaD</name>
    <name evidence="2" type="ORF">D9R14_05095</name>
</gene>
<dbReference type="GO" id="GO:0042952">
    <property type="term" value="P:beta-ketoadipate pathway"/>
    <property type="evidence" value="ECO:0007669"/>
    <property type="project" value="InterPro"/>
</dbReference>
<keyword evidence="3" id="KW-1185">Reference proteome</keyword>
<reference evidence="2 3" key="1">
    <citation type="submission" date="2018-10" db="EMBL/GenBank/DDBJ databases">
        <title>Xanthobacter tagetidis genome sequencing and assembly.</title>
        <authorList>
            <person name="Maclea K.S."/>
            <person name="Goen A.E."/>
            <person name="Fatima S.A."/>
        </authorList>
    </citation>
    <scope>NUCLEOTIDE SEQUENCE [LARGE SCALE GENOMIC DNA]</scope>
    <source>
        <strain evidence="2 3">ATCC 700314</strain>
    </source>
</reference>
<accession>A0A3L7AJ59</accession>
<protein>
    <submittedName>
        <fullName evidence="2">3-oxoadipate enol-lactonase</fullName>
        <ecNumber evidence="2">3.1.1.24</ecNumber>
    </submittedName>
</protein>